<gene>
    <name evidence="3" type="ORF">IYQ_18471</name>
</gene>
<sequence>MKIAIVITGLGMGGAERQVCDLADQFIKIGHKVLLIVMTGEIVNRPYSAGVDIALLKMRKNPLSFVSSYWEAVKLLRQYKPDVVHSHMVHANLFTRLVRLMVFIPKLICSAHSINEGGEVYMLAYRLTDRLCDLSTNVSQAAVDIFIKRRAVAAGRMQVMYNGIDTRRFSFNIVSRMQLRFQLGVKEDTILLLAVGRLTAAKDYKNLLKAFARLSSQYSYVQLFIIGEGEDKAYLMSMVAAQGLMARVHFLGLRYDIEKWMSAADIFVLSSAWEGFSLVVAEAMATELLVVATDCGGVKEVVGTAGLLVPPQDSIRLSAAIEHALLLSPLEKEAITQEARSRVINHYSIKVISQHWLTLYQDCL</sequence>
<proteinExistence type="predicted"/>
<evidence type="ECO:0000313" key="3">
    <source>
        <dbReference type="EMBL" id="EHI51059.1"/>
    </source>
</evidence>
<accession>A0ABP2MWM4</accession>
<evidence type="ECO:0000259" key="2">
    <source>
        <dbReference type="Pfam" id="PF13439"/>
    </source>
</evidence>
<evidence type="ECO:0000259" key="1">
    <source>
        <dbReference type="Pfam" id="PF00534"/>
    </source>
</evidence>
<dbReference type="SUPFAM" id="SSF53756">
    <property type="entry name" value="UDP-Glycosyltransferase/glycogen phosphorylase"/>
    <property type="match status" value="1"/>
</dbReference>
<dbReference type="Pfam" id="PF00534">
    <property type="entry name" value="Glycos_transf_1"/>
    <property type="match status" value="1"/>
</dbReference>
<reference evidence="3 4" key="1">
    <citation type="journal article" date="2012" name="Front. Microbiol.">
        <title>Draft Genome Sequence of the Virulent Strain 01-B526 of the Fish Pathogen Aeromonas salmonicida.</title>
        <authorList>
            <person name="Charette S.J."/>
            <person name="Brochu F."/>
            <person name="Boyle B."/>
            <person name="Filion G."/>
            <person name="Tanaka K.H."/>
            <person name="Derome N."/>
        </authorList>
    </citation>
    <scope>NUCLEOTIDE SEQUENCE [LARGE SCALE GENOMIC DNA]</scope>
    <source>
        <strain evidence="3 4">01-B526</strain>
    </source>
</reference>
<name>A0ABP2MWM4_AERSS</name>
<dbReference type="PANTHER" id="PTHR12526">
    <property type="entry name" value="GLYCOSYLTRANSFERASE"/>
    <property type="match status" value="1"/>
</dbReference>
<feature type="domain" description="Glycosyl transferase family 1" evidence="1">
    <location>
        <begin position="178"/>
        <end position="335"/>
    </location>
</feature>
<dbReference type="Proteomes" id="UP000006428">
    <property type="component" value="Unassembled WGS sequence"/>
</dbReference>
<feature type="domain" description="Glycosyltransferase subfamily 4-like N-terminal" evidence="2">
    <location>
        <begin position="12"/>
        <end position="168"/>
    </location>
</feature>
<keyword evidence="4" id="KW-1185">Reference proteome</keyword>
<dbReference type="EMBL" id="AGVO01000068">
    <property type="protein sequence ID" value="EHI51059.1"/>
    <property type="molecule type" value="Genomic_DNA"/>
</dbReference>
<dbReference type="InterPro" id="IPR001296">
    <property type="entry name" value="Glyco_trans_1"/>
</dbReference>
<dbReference type="PANTHER" id="PTHR12526:SF630">
    <property type="entry name" value="GLYCOSYLTRANSFERASE"/>
    <property type="match status" value="1"/>
</dbReference>
<dbReference type="Pfam" id="PF13439">
    <property type="entry name" value="Glyco_transf_4"/>
    <property type="match status" value="1"/>
</dbReference>
<comment type="caution">
    <text evidence="3">The sequence shown here is derived from an EMBL/GenBank/DDBJ whole genome shotgun (WGS) entry which is preliminary data.</text>
</comment>
<dbReference type="Gene3D" id="3.40.50.2000">
    <property type="entry name" value="Glycogen Phosphorylase B"/>
    <property type="match status" value="2"/>
</dbReference>
<evidence type="ECO:0000313" key="4">
    <source>
        <dbReference type="Proteomes" id="UP000006428"/>
    </source>
</evidence>
<dbReference type="RefSeq" id="WP_005319017.1">
    <property type="nucleotide sequence ID" value="NZ_AGVO01000068.1"/>
</dbReference>
<dbReference type="InterPro" id="IPR028098">
    <property type="entry name" value="Glyco_trans_4-like_N"/>
</dbReference>
<organism evidence="3 4">
    <name type="scientific">Aeromonas salmonicida subsp. salmonicida 01-B526</name>
    <dbReference type="NCBI Taxonomy" id="1076135"/>
    <lineage>
        <taxon>Bacteria</taxon>
        <taxon>Pseudomonadati</taxon>
        <taxon>Pseudomonadota</taxon>
        <taxon>Gammaproteobacteria</taxon>
        <taxon>Aeromonadales</taxon>
        <taxon>Aeromonadaceae</taxon>
        <taxon>Aeromonas</taxon>
    </lineage>
</organism>
<protein>
    <submittedName>
        <fullName evidence="3">Glycosyltransferase</fullName>
    </submittedName>
</protein>